<feature type="transmembrane region" description="Helical" evidence="1">
    <location>
        <begin position="225"/>
        <end position="250"/>
    </location>
</feature>
<comment type="caution">
    <text evidence="2">The sequence shown here is derived from an EMBL/GenBank/DDBJ whole genome shotgun (WGS) entry which is preliminary data.</text>
</comment>
<keyword evidence="3" id="KW-1185">Reference proteome</keyword>
<feature type="transmembrane region" description="Helical" evidence="1">
    <location>
        <begin position="67"/>
        <end position="87"/>
    </location>
</feature>
<name>A0A9P6QY59_9FUNG</name>
<feature type="transmembrane region" description="Helical" evidence="1">
    <location>
        <begin position="122"/>
        <end position="144"/>
    </location>
</feature>
<proteinExistence type="predicted"/>
<evidence type="ECO:0000256" key="1">
    <source>
        <dbReference type="SAM" id="Phobius"/>
    </source>
</evidence>
<feature type="transmembrane region" description="Helical" evidence="1">
    <location>
        <begin position="150"/>
        <end position="169"/>
    </location>
</feature>
<evidence type="ECO:0000313" key="2">
    <source>
        <dbReference type="EMBL" id="KAG0303437.1"/>
    </source>
</evidence>
<dbReference type="Proteomes" id="UP000823405">
    <property type="component" value="Unassembled WGS sequence"/>
</dbReference>
<dbReference type="OrthoDB" id="2436837at2759"/>
<gene>
    <name evidence="2" type="ORF">BGZ97_001913</name>
</gene>
<feature type="transmembrane region" description="Helical" evidence="1">
    <location>
        <begin position="181"/>
        <end position="205"/>
    </location>
</feature>
<organism evidence="2 3">
    <name type="scientific">Linnemannia gamsii</name>
    <dbReference type="NCBI Taxonomy" id="64522"/>
    <lineage>
        <taxon>Eukaryota</taxon>
        <taxon>Fungi</taxon>
        <taxon>Fungi incertae sedis</taxon>
        <taxon>Mucoromycota</taxon>
        <taxon>Mortierellomycotina</taxon>
        <taxon>Mortierellomycetes</taxon>
        <taxon>Mortierellales</taxon>
        <taxon>Mortierellaceae</taxon>
        <taxon>Linnemannia</taxon>
    </lineage>
</organism>
<protein>
    <submittedName>
        <fullName evidence="2">Uncharacterized protein</fullName>
    </submittedName>
</protein>
<reference evidence="2" key="1">
    <citation type="journal article" date="2020" name="Fungal Divers.">
        <title>Resolving the Mortierellaceae phylogeny through synthesis of multi-gene phylogenetics and phylogenomics.</title>
        <authorList>
            <person name="Vandepol N."/>
            <person name="Liber J."/>
            <person name="Desiro A."/>
            <person name="Na H."/>
            <person name="Kennedy M."/>
            <person name="Barry K."/>
            <person name="Grigoriev I.V."/>
            <person name="Miller A.N."/>
            <person name="O'Donnell K."/>
            <person name="Stajich J.E."/>
            <person name="Bonito G."/>
        </authorList>
    </citation>
    <scope>NUCLEOTIDE SEQUENCE</scope>
    <source>
        <strain evidence="2">NVP60</strain>
    </source>
</reference>
<dbReference type="EMBL" id="JAAAIN010001402">
    <property type="protein sequence ID" value="KAG0303437.1"/>
    <property type="molecule type" value="Genomic_DNA"/>
</dbReference>
<feature type="transmembrane region" description="Helical" evidence="1">
    <location>
        <begin position="27"/>
        <end position="46"/>
    </location>
</feature>
<sequence>MGSIVSMPVLPEDNYASQSNVGTLDSIGVAIVWLALLRWIVLHLFGDDISILFCLPNPKRRGTGTHPALLHLVFFIASPIYTIVQAANCRDQLMKLNITTMVFMLIYEHIFSSTKDSLTFNFVCRCRGITLLHLIVISAGAVAVTEGVQWREFGAVVFLLASLLAIKLYQHKEIQGDKLWLIGPAVLMFTFLYPIFLAVFVTLLVNNHGQWTPRPSTVVEYIMLITRGIAGFGGIDVLGAIGSKIYLFIVPEVEVRPIVRPGFNWYRIRIDPTPGGDEEDGVYRSEV</sequence>
<evidence type="ECO:0000313" key="3">
    <source>
        <dbReference type="Proteomes" id="UP000823405"/>
    </source>
</evidence>
<keyword evidence="1" id="KW-1133">Transmembrane helix</keyword>
<dbReference type="AlphaFoldDB" id="A0A9P6QY59"/>
<keyword evidence="1" id="KW-0812">Transmembrane</keyword>
<accession>A0A9P6QY59</accession>
<keyword evidence="1" id="KW-0472">Membrane</keyword>